<comment type="similarity">
    <text evidence="1">Belongs to the acetyl-CoA hydrolase/transferase family.</text>
</comment>
<evidence type="ECO:0000259" key="3">
    <source>
        <dbReference type="Pfam" id="PF02550"/>
    </source>
</evidence>
<dbReference type="AlphaFoldDB" id="R4KAK8"/>
<name>R4KAK8_9FIRM</name>
<feature type="domain" description="Acetyl-CoA hydrolase/transferase C-terminal" evidence="4">
    <location>
        <begin position="272"/>
        <end position="424"/>
    </location>
</feature>
<dbReference type="RefSeq" id="WP_006520876.1">
    <property type="nucleotide sequence ID" value="NC_021184.1"/>
</dbReference>
<dbReference type="InterPro" id="IPR026888">
    <property type="entry name" value="AcetylCoA_hyd_C"/>
</dbReference>
<evidence type="ECO:0000256" key="2">
    <source>
        <dbReference type="ARBA" id="ARBA00022679"/>
    </source>
</evidence>
<sequence length="431" mass="47875">MLNVNEMYDQKLVSPAEAVKVIKSGDLIYTPSEGNEPCILWEALADRKEELENVVVRQFLTRRKHRYVEPSFAPHIFIESLFVTDAIRNLVHDGYASYVPSNFSDIPRMIRQTNHVDVLMLSATPIDEYGYMCYGLGCDYTLAAIEVAKKIIVEVNPNMPWTGGYNKIHVSQVDLIVESNAELYELQPPQVTELDEKIGSYIVDLIDEGSTLQIGIGGIPAAVCKFLEHKKDLGIHTELISDYLVGLLESGAVNGSKKTIHKGKVVCTIVEGTKRFFKYINNHPSIELLPVDYTNDQHIIAQNRKMVSINATIEVDIFGQCCSESIGTKIWGGSGGQSDFARGVTKCPDGKGFIVMKSTAKGGTISKIVPRLTPGAIVTTGMNYVDHVVTEYGVAELRYKSMRGRALALINIAHPDFRDELRFEAKKMNVI</sequence>
<evidence type="ECO:0000313" key="5">
    <source>
        <dbReference type="EMBL" id="AGL00228.1"/>
    </source>
</evidence>
<dbReference type="KEGG" id="dgi:Desgi_0673"/>
<dbReference type="GO" id="GO:0008775">
    <property type="term" value="F:acetate CoA-transferase activity"/>
    <property type="evidence" value="ECO:0007669"/>
    <property type="project" value="InterPro"/>
</dbReference>
<keyword evidence="5" id="KW-0378">Hydrolase</keyword>
<dbReference type="STRING" id="767817.Desgi_0673"/>
<dbReference type="Gene3D" id="3.40.1080.10">
    <property type="entry name" value="Glutaconate Coenzyme A-transferase"/>
    <property type="match status" value="1"/>
</dbReference>
<dbReference type="HOGENOM" id="CLU_030703_1_0_9"/>
<dbReference type="eggNOG" id="COG0427">
    <property type="taxonomic scope" value="Bacteria"/>
</dbReference>
<dbReference type="EMBL" id="CP003273">
    <property type="protein sequence ID" value="AGL00228.1"/>
    <property type="molecule type" value="Genomic_DNA"/>
</dbReference>
<dbReference type="InterPro" id="IPR038460">
    <property type="entry name" value="AcetylCoA_hyd_C_sf"/>
</dbReference>
<gene>
    <name evidence="5" type="ORF">Desgi_0673</name>
</gene>
<evidence type="ECO:0000313" key="6">
    <source>
        <dbReference type="Proteomes" id="UP000013520"/>
    </source>
</evidence>
<dbReference type="InterPro" id="IPR003702">
    <property type="entry name" value="ActCoA_hydro_N"/>
</dbReference>
<dbReference type="GO" id="GO:0016787">
    <property type="term" value="F:hydrolase activity"/>
    <property type="evidence" value="ECO:0007669"/>
    <property type="project" value="UniProtKB-KW"/>
</dbReference>
<dbReference type="Gene3D" id="3.40.1080.20">
    <property type="entry name" value="Acetyl-CoA hydrolase/transferase C-terminal domain"/>
    <property type="match status" value="1"/>
</dbReference>
<dbReference type="Proteomes" id="UP000013520">
    <property type="component" value="Chromosome"/>
</dbReference>
<dbReference type="OrthoDB" id="9801795at2"/>
<dbReference type="PANTHER" id="PTHR21432:SF20">
    <property type="entry name" value="ACETYL-COA HYDROLASE"/>
    <property type="match status" value="1"/>
</dbReference>
<dbReference type="PANTHER" id="PTHR21432">
    <property type="entry name" value="ACETYL-COA HYDROLASE-RELATED"/>
    <property type="match status" value="1"/>
</dbReference>
<organism evidence="5 6">
    <name type="scientific">Desulfoscipio gibsoniae DSM 7213</name>
    <dbReference type="NCBI Taxonomy" id="767817"/>
    <lineage>
        <taxon>Bacteria</taxon>
        <taxon>Bacillati</taxon>
        <taxon>Bacillota</taxon>
        <taxon>Clostridia</taxon>
        <taxon>Eubacteriales</taxon>
        <taxon>Desulfallaceae</taxon>
        <taxon>Desulfoscipio</taxon>
    </lineage>
</organism>
<dbReference type="Pfam" id="PF13336">
    <property type="entry name" value="AcetylCoA_hyd_C"/>
    <property type="match status" value="1"/>
</dbReference>
<reference evidence="5 6" key="1">
    <citation type="submission" date="2012-01" db="EMBL/GenBank/DDBJ databases">
        <title>Complete sequence of Desulfotomaculum gibsoniae DSM 7213.</title>
        <authorList>
            <consortium name="US DOE Joint Genome Institute"/>
            <person name="Lucas S."/>
            <person name="Han J."/>
            <person name="Lapidus A."/>
            <person name="Cheng J.-F."/>
            <person name="Goodwin L."/>
            <person name="Pitluck S."/>
            <person name="Peters L."/>
            <person name="Ovchinnikova G."/>
            <person name="Teshima H."/>
            <person name="Detter J.C."/>
            <person name="Han C."/>
            <person name="Tapia R."/>
            <person name="Land M."/>
            <person name="Hauser L."/>
            <person name="Kyrpides N."/>
            <person name="Ivanova N."/>
            <person name="Pagani I."/>
            <person name="Parshina S."/>
            <person name="Plugge C."/>
            <person name="Muyzer G."/>
            <person name="Kuever J."/>
            <person name="Ivanova A."/>
            <person name="Nazina T."/>
            <person name="Klenk H.-P."/>
            <person name="Brambilla E."/>
            <person name="Spring S."/>
            <person name="Stams A.F."/>
            <person name="Woyke T."/>
        </authorList>
    </citation>
    <scope>NUCLEOTIDE SEQUENCE [LARGE SCALE GENOMIC DNA]</scope>
    <source>
        <strain evidence="5 6">DSM 7213</strain>
    </source>
</reference>
<dbReference type="InterPro" id="IPR046433">
    <property type="entry name" value="ActCoA_hydro"/>
</dbReference>
<keyword evidence="6" id="KW-1185">Reference proteome</keyword>
<dbReference type="GO" id="GO:0006083">
    <property type="term" value="P:acetate metabolic process"/>
    <property type="evidence" value="ECO:0007669"/>
    <property type="project" value="InterPro"/>
</dbReference>
<dbReference type="InterPro" id="IPR037171">
    <property type="entry name" value="NagB/RpiA_transferase-like"/>
</dbReference>
<evidence type="ECO:0000259" key="4">
    <source>
        <dbReference type="Pfam" id="PF13336"/>
    </source>
</evidence>
<dbReference type="SUPFAM" id="SSF100950">
    <property type="entry name" value="NagB/RpiA/CoA transferase-like"/>
    <property type="match status" value="2"/>
</dbReference>
<accession>R4KAK8</accession>
<proteinExistence type="inferred from homology"/>
<dbReference type="Gene3D" id="3.30.750.70">
    <property type="entry name" value="4-hydroxybutyrate coenzyme like domains"/>
    <property type="match status" value="1"/>
</dbReference>
<dbReference type="Pfam" id="PF02550">
    <property type="entry name" value="AcetylCoA_hydro"/>
    <property type="match status" value="1"/>
</dbReference>
<keyword evidence="2" id="KW-0808">Transferase</keyword>
<protein>
    <submittedName>
        <fullName evidence="5">Acetyl-CoA hydrolase</fullName>
    </submittedName>
</protein>
<feature type="domain" description="Acetyl-CoA hydrolase/transferase N-terminal" evidence="3">
    <location>
        <begin position="6"/>
        <end position="180"/>
    </location>
</feature>
<evidence type="ECO:0000256" key="1">
    <source>
        <dbReference type="ARBA" id="ARBA00009632"/>
    </source>
</evidence>